<dbReference type="EMBL" id="LFRF01000019">
    <property type="protein sequence ID" value="KND89306.1"/>
    <property type="molecule type" value="Genomic_DNA"/>
</dbReference>
<keyword evidence="4" id="KW-1185">Reference proteome</keyword>
<dbReference type="Proteomes" id="UP000036947">
    <property type="component" value="Unassembled WGS sequence"/>
</dbReference>
<accession>A0A0L0N5K6</accession>
<proteinExistence type="predicted"/>
<keyword evidence="2" id="KW-1133">Transmembrane helix</keyword>
<keyword evidence="2" id="KW-0472">Membrane</keyword>
<reference evidence="3 4" key="1">
    <citation type="journal article" date="2015" name="BMC Genomics">
        <title>The genome of the truffle-parasite Tolypocladium ophioglossoides and the evolution of antifungal peptaibiotics.</title>
        <authorList>
            <person name="Quandt C.A."/>
            <person name="Bushley K.E."/>
            <person name="Spatafora J.W."/>
        </authorList>
    </citation>
    <scope>NUCLEOTIDE SEQUENCE [LARGE SCALE GENOMIC DNA]</scope>
    <source>
        <strain evidence="3 4">CBS 100239</strain>
    </source>
</reference>
<evidence type="ECO:0000313" key="4">
    <source>
        <dbReference type="Proteomes" id="UP000036947"/>
    </source>
</evidence>
<feature type="transmembrane region" description="Helical" evidence="2">
    <location>
        <begin position="72"/>
        <end position="96"/>
    </location>
</feature>
<evidence type="ECO:0000256" key="1">
    <source>
        <dbReference type="SAM" id="MobiDB-lite"/>
    </source>
</evidence>
<evidence type="ECO:0000256" key="2">
    <source>
        <dbReference type="SAM" id="Phobius"/>
    </source>
</evidence>
<name>A0A0L0N5K6_TOLOC</name>
<dbReference type="OrthoDB" id="5211263at2759"/>
<keyword evidence="2" id="KW-0812">Transmembrane</keyword>
<comment type="caution">
    <text evidence="3">The sequence shown here is derived from an EMBL/GenBank/DDBJ whole genome shotgun (WGS) entry which is preliminary data.</text>
</comment>
<dbReference type="STRING" id="1163406.A0A0L0N5K6"/>
<sequence>MGSLTRRCSWEATNIAMSFITALCTLFEVAKFVAEALTPWTMLFTHVIKLTCASAILALDVVIYVQRKDANYSLVGLGLDGLLIITSIALTIYAVLTYRRLSAYDDYVRPVNVKGYGFNDGLDRDFSYSSRLSIRNSIDKRGSVGSSRLSFASAGNDAVHLQTMERAPGPYSHQRDTQFDDYVARRSSWNHKADLERSVSAEFERARSREASPDGVVVAAGVVKTRSRGPSVGRATSYTSDHVLVAVPEEAEGLEGPAIGPYETDREALLGRSRRNSDDGPAVLQEVDVAEPRWQRG</sequence>
<feature type="transmembrane region" description="Helical" evidence="2">
    <location>
        <begin position="12"/>
        <end position="34"/>
    </location>
</feature>
<feature type="region of interest" description="Disordered" evidence="1">
    <location>
        <begin position="252"/>
        <end position="297"/>
    </location>
</feature>
<gene>
    <name evidence="3" type="ORF">TOPH_06027</name>
</gene>
<dbReference type="AlphaFoldDB" id="A0A0L0N5K6"/>
<evidence type="ECO:0000313" key="3">
    <source>
        <dbReference type="EMBL" id="KND89306.1"/>
    </source>
</evidence>
<organism evidence="3 4">
    <name type="scientific">Tolypocladium ophioglossoides (strain CBS 100239)</name>
    <name type="common">Snaketongue truffleclub</name>
    <name type="synonym">Elaphocordyceps ophioglossoides</name>
    <dbReference type="NCBI Taxonomy" id="1163406"/>
    <lineage>
        <taxon>Eukaryota</taxon>
        <taxon>Fungi</taxon>
        <taxon>Dikarya</taxon>
        <taxon>Ascomycota</taxon>
        <taxon>Pezizomycotina</taxon>
        <taxon>Sordariomycetes</taxon>
        <taxon>Hypocreomycetidae</taxon>
        <taxon>Hypocreales</taxon>
        <taxon>Ophiocordycipitaceae</taxon>
        <taxon>Tolypocladium</taxon>
    </lineage>
</organism>
<feature type="transmembrane region" description="Helical" evidence="2">
    <location>
        <begin position="40"/>
        <end position="65"/>
    </location>
</feature>
<protein>
    <submittedName>
        <fullName evidence="3">Uncharacterized protein</fullName>
    </submittedName>
</protein>